<protein>
    <recommendedName>
        <fullName evidence="4">Sel1 repeat family protein</fullName>
    </recommendedName>
</protein>
<sequence>MRKFFLIAALFVSGTILNVEAAECKGCSVGKLMLQCDYYVKRQGDLTKQHYCKAYAESVDIDGARAKAAWYFLLAGEPKKALASAKNALKHGHDFAAEYAALASAVLGDSRGAKRYISYFLERVKNGDYVKEDIGVLRKIYGSADFSSLTE</sequence>
<evidence type="ECO:0000256" key="1">
    <source>
        <dbReference type="SAM" id="SignalP"/>
    </source>
</evidence>
<reference evidence="2 3" key="1">
    <citation type="submission" date="2023-03" db="EMBL/GenBank/DDBJ databases">
        <title>Description of Hydrogenimonas sp. ISO32.</title>
        <authorList>
            <person name="Mino S."/>
            <person name="Fukazawa S."/>
            <person name="Sawabe T."/>
        </authorList>
    </citation>
    <scope>NUCLEOTIDE SEQUENCE [LARGE SCALE GENOMIC DNA]</scope>
    <source>
        <strain evidence="2 3">ISO32</strain>
    </source>
</reference>
<keyword evidence="3" id="KW-1185">Reference proteome</keyword>
<feature type="signal peptide" evidence="1">
    <location>
        <begin position="1"/>
        <end position="21"/>
    </location>
</feature>
<name>A0ABM8FJJ1_9BACT</name>
<organism evidence="2 3">
    <name type="scientific">Hydrogenimonas cancrithermarum</name>
    <dbReference type="NCBI Taxonomy" id="2993563"/>
    <lineage>
        <taxon>Bacteria</taxon>
        <taxon>Pseudomonadati</taxon>
        <taxon>Campylobacterota</taxon>
        <taxon>Epsilonproteobacteria</taxon>
        <taxon>Campylobacterales</taxon>
        <taxon>Hydrogenimonadaceae</taxon>
        <taxon>Hydrogenimonas</taxon>
    </lineage>
</organism>
<gene>
    <name evidence="2" type="ORF">HCR_07650</name>
</gene>
<evidence type="ECO:0008006" key="4">
    <source>
        <dbReference type="Google" id="ProtNLM"/>
    </source>
</evidence>
<feature type="chain" id="PRO_5047200664" description="Sel1 repeat family protein" evidence="1">
    <location>
        <begin position="22"/>
        <end position="151"/>
    </location>
</feature>
<dbReference type="Proteomes" id="UP001321445">
    <property type="component" value="Chromosome"/>
</dbReference>
<dbReference type="EMBL" id="AP027370">
    <property type="protein sequence ID" value="BDY12453.1"/>
    <property type="molecule type" value="Genomic_DNA"/>
</dbReference>
<evidence type="ECO:0000313" key="3">
    <source>
        <dbReference type="Proteomes" id="UP001321445"/>
    </source>
</evidence>
<accession>A0ABM8FJJ1</accession>
<evidence type="ECO:0000313" key="2">
    <source>
        <dbReference type="EMBL" id="BDY12453.1"/>
    </source>
</evidence>
<keyword evidence="1" id="KW-0732">Signal</keyword>
<proteinExistence type="predicted"/>
<dbReference type="RefSeq" id="WP_286337646.1">
    <property type="nucleotide sequence ID" value="NZ_AP027370.1"/>
</dbReference>